<accession>A0A0G9H1B1</accession>
<evidence type="ECO:0000313" key="2">
    <source>
        <dbReference type="Proteomes" id="UP000182987"/>
    </source>
</evidence>
<proteinExistence type="predicted"/>
<gene>
    <name evidence="1" type="ORF">BJI69_02815</name>
</gene>
<dbReference type="OrthoDB" id="9091812at2"/>
<dbReference type="KEGG" id="lrz:BJI69_02815"/>
<sequence length="241" mass="26850">MTRIDATTLFLSMRAAPEMAPQIEARSESAFVPHVEHSDYDGIASVFGKMENIADVGEAFERLARPLAFTLTCMRRARPDVMAEPFDLVSHRGILSVVDTKLGAEDRAWIEQVLNAGGSLGRLADGFNQQVVRSYDTDHGIRSADGTLIGRQAFDDPKMPTIDYAGLSDTVDDSVKLMSLLHDVETTSLTGWRSAEHPYRMGGWLVQRYIQGEITEYVPGPNGVETLRSTRGYLLRNDIWW</sequence>
<dbReference type="RefSeq" id="WP_046969446.1">
    <property type="nucleotide sequence ID" value="NZ_CP017480.1"/>
</dbReference>
<dbReference type="PATRIC" id="fig|1440763.5.peg.4075"/>
<name>A0A0G9H1B1_9GAMM</name>
<dbReference type="STRING" id="1440763.BJI69_02815"/>
<dbReference type="EMBL" id="CP017480">
    <property type="protein sequence ID" value="APG02944.1"/>
    <property type="molecule type" value="Genomic_DNA"/>
</dbReference>
<keyword evidence="2" id="KW-1185">Reference proteome</keyword>
<protein>
    <submittedName>
        <fullName evidence="1">Uncharacterized protein</fullName>
    </submittedName>
</protein>
<dbReference type="AlphaFoldDB" id="A0A0G9H1B1"/>
<reference evidence="2" key="1">
    <citation type="submission" date="2016-09" db="EMBL/GenBank/DDBJ databases">
        <authorList>
            <person name="Lysoe E."/>
        </authorList>
    </citation>
    <scope>NUCLEOTIDE SEQUENCE [LARGE SCALE GENOMIC DNA]</scope>
    <source>
        <strain evidence="2">LJ96T</strain>
    </source>
</reference>
<evidence type="ECO:0000313" key="1">
    <source>
        <dbReference type="EMBL" id="APG02944.1"/>
    </source>
</evidence>
<organism evidence="1 2">
    <name type="scientific">Luteibacter rhizovicinus DSM 16549</name>
    <dbReference type="NCBI Taxonomy" id="1440763"/>
    <lineage>
        <taxon>Bacteria</taxon>
        <taxon>Pseudomonadati</taxon>
        <taxon>Pseudomonadota</taxon>
        <taxon>Gammaproteobacteria</taxon>
        <taxon>Lysobacterales</taxon>
        <taxon>Rhodanobacteraceae</taxon>
        <taxon>Luteibacter</taxon>
    </lineage>
</organism>
<dbReference type="Proteomes" id="UP000182987">
    <property type="component" value="Chromosome"/>
</dbReference>